<dbReference type="SUPFAM" id="SSF53955">
    <property type="entry name" value="Lysozyme-like"/>
    <property type="match status" value="1"/>
</dbReference>
<keyword evidence="2" id="KW-0378">Hydrolase</keyword>
<dbReference type="EMBL" id="JAZBJZ010000039">
    <property type="protein sequence ID" value="MEE3717341.1"/>
    <property type="molecule type" value="Genomic_DNA"/>
</dbReference>
<evidence type="ECO:0000313" key="3">
    <source>
        <dbReference type="Proteomes" id="UP001333818"/>
    </source>
</evidence>
<organism evidence="2 3">
    <name type="scientific">Tumidithrix elongata BACA0141</name>
    <dbReference type="NCBI Taxonomy" id="2716417"/>
    <lineage>
        <taxon>Bacteria</taxon>
        <taxon>Bacillati</taxon>
        <taxon>Cyanobacteriota</taxon>
        <taxon>Cyanophyceae</taxon>
        <taxon>Pseudanabaenales</taxon>
        <taxon>Pseudanabaenaceae</taxon>
        <taxon>Tumidithrix</taxon>
        <taxon>Tumidithrix elongata</taxon>
    </lineage>
</organism>
<dbReference type="GO" id="GO:0016998">
    <property type="term" value="P:cell wall macromolecule catabolic process"/>
    <property type="evidence" value="ECO:0007669"/>
    <property type="project" value="InterPro"/>
</dbReference>
<dbReference type="InterPro" id="IPR023346">
    <property type="entry name" value="Lysozyme-like_dom_sf"/>
</dbReference>
<feature type="domain" description="Glycoside hydrolase family 19 catalytic" evidence="1">
    <location>
        <begin position="292"/>
        <end position="385"/>
    </location>
</feature>
<accession>A0AAW9PWV0</accession>
<comment type="caution">
    <text evidence="2">The sequence shown here is derived from an EMBL/GenBank/DDBJ whole genome shotgun (WGS) entry which is preliminary data.</text>
</comment>
<dbReference type="PANTHER" id="PTHR34408">
    <property type="entry name" value="FAMILY PROTEIN, PUTATIVE-RELATED"/>
    <property type="match status" value="1"/>
</dbReference>
<dbReference type="InterPro" id="IPR000726">
    <property type="entry name" value="Glyco_hydro_19_cat"/>
</dbReference>
<sequence length="426" mass="46424">MGQVEIWREQAAKSLASMIPKIQGNAPTAQDGLVDDLLRVLNKLPARPEGRQPYAGLFPSADIFSWRNRAASIVQTLVPKIQNLDVSSFDGAIDNLVRATKNLPSRPAGRPPYAGLFPPANVDTWRKQAAASLGASIPSITSKSFIPNDTAIDDLIRAMSNLPLRPILRKPYEGLFQGTDIPSLRRQAGERLKNLVTNLQNDPNPVDVQVDNLIRTLNKLPSRPANQAPYAGLFAASPTVSSPPVVTPPPKALITQTQLTAIAPYSDPARLAKLLPYLNATMVEYAINTPLRIAHFIAQTAHESDAYNTNEEYASGADYEGRGDLGNVNPGDGVRFKGRGLIQVTGRANYAECGKALGIDLVSNPQRLGDFDLACRSAGWFWRKMELNGDADNDDIMTITRLVNGGYNGLEDRQDYLDRAKQVFGI</sequence>
<reference evidence="2" key="1">
    <citation type="submission" date="2024-01" db="EMBL/GenBank/DDBJ databases">
        <title>Bank of Algae and Cyanobacteria of the Azores (BACA) strain genomes.</title>
        <authorList>
            <person name="Luz R."/>
            <person name="Cordeiro R."/>
            <person name="Fonseca A."/>
            <person name="Goncalves V."/>
        </authorList>
    </citation>
    <scope>NUCLEOTIDE SEQUENCE</scope>
    <source>
        <strain evidence="2">BACA0141</strain>
    </source>
</reference>
<dbReference type="InterPro" id="IPR052354">
    <property type="entry name" value="Cell_Wall_Dynamics_Protein"/>
</dbReference>
<dbReference type="GO" id="GO:0004568">
    <property type="term" value="F:chitinase activity"/>
    <property type="evidence" value="ECO:0007669"/>
    <property type="project" value="InterPro"/>
</dbReference>
<dbReference type="Pfam" id="PF00182">
    <property type="entry name" value="Glyco_hydro_19"/>
    <property type="match status" value="1"/>
</dbReference>
<dbReference type="PANTHER" id="PTHR34408:SF1">
    <property type="entry name" value="GLYCOSYL HYDROLASE FAMILY 19 DOMAIN-CONTAINING PROTEIN HI_1415"/>
    <property type="match status" value="1"/>
</dbReference>
<proteinExistence type="predicted"/>
<evidence type="ECO:0000259" key="1">
    <source>
        <dbReference type="Pfam" id="PF00182"/>
    </source>
</evidence>
<gene>
    <name evidence="2" type="ORF">V2H45_11325</name>
</gene>
<name>A0AAW9PWV0_9CYAN</name>
<dbReference type="Proteomes" id="UP001333818">
    <property type="component" value="Unassembled WGS sequence"/>
</dbReference>
<dbReference type="GO" id="GO:0006032">
    <property type="term" value="P:chitin catabolic process"/>
    <property type="evidence" value="ECO:0007669"/>
    <property type="project" value="InterPro"/>
</dbReference>
<keyword evidence="3" id="KW-1185">Reference proteome</keyword>
<protein>
    <submittedName>
        <fullName evidence="2">Glycoside hydrolase family 19 protein</fullName>
    </submittedName>
</protein>
<dbReference type="AlphaFoldDB" id="A0AAW9PWV0"/>
<dbReference type="Gene3D" id="1.10.530.10">
    <property type="match status" value="1"/>
</dbReference>
<dbReference type="RefSeq" id="WP_330483770.1">
    <property type="nucleotide sequence ID" value="NZ_JAZBJZ010000039.1"/>
</dbReference>
<evidence type="ECO:0000313" key="2">
    <source>
        <dbReference type="EMBL" id="MEE3717341.1"/>
    </source>
</evidence>